<feature type="compositionally biased region" description="Pro residues" evidence="1">
    <location>
        <begin position="340"/>
        <end position="352"/>
    </location>
</feature>
<dbReference type="VEuPathDB" id="FungiDB:BCV72DRAFT_228607"/>
<dbReference type="Proteomes" id="UP000242381">
    <property type="component" value="Unassembled WGS sequence"/>
</dbReference>
<feature type="compositionally biased region" description="Basic residues" evidence="1">
    <location>
        <begin position="113"/>
        <end position="123"/>
    </location>
</feature>
<evidence type="ECO:0000313" key="3">
    <source>
        <dbReference type="Proteomes" id="UP000242381"/>
    </source>
</evidence>
<gene>
    <name evidence="2" type="ORF">BCV71DRAFT_291850</name>
</gene>
<reference evidence="2 3" key="1">
    <citation type="journal article" date="2016" name="Proc. Natl. Acad. Sci. U.S.A.">
        <title>Lipid metabolic changes in an early divergent fungus govern the establishment of a mutualistic symbiosis with endobacteria.</title>
        <authorList>
            <person name="Lastovetsky O.A."/>
            <person name="Gaspar M.L."/>
            <person name="Mondo S.J."/>
            <person name="LaButti K.M."/>
            <person name="Sandor L."/>
            <person name="Grigoriev I.V."/>
            <person name="Henry S.A."/>
            <person name="Pawlowska T.E."/>
        </authorList>
    </citation>
    <scope>NUCLEOTIDE SEQUENCE [LARGE SCALE GENOMIC DNA]</scope>
    <source>
        <strain evidence="2 3">ATCC 11559</strain>
    </source>
</reference>
<feature type="compositionally biased region" description="Polar residues" evidence="1">
    <location>
        <begin position="446"/>
        <end position="461"/>
    </location>
</feature>
<evidence type="ECO:0000313" key="2">
    <source>
        <dbReference type="EMBL" id="ORE17041.1"/>
    </source>
</evidence>
<dbReference type="AlphaFoldDB" id="A0A1X0RYR7"/>
<evidence type="ECO:0000256" key="1">
    <source>
        <dbReference type="SAM" id="MobiDB-lite"/>
    </source>
</evidence>
<feature type="compositionally biased region" description="Low complexity" evidence="1">
    <location>
        <begin position="379"/>
        <end position="399"/>
    </location>
</feature>
<feature type="region of interest" description="Disordered" evidence="1">
    <location>
        <begin position="107"/>
        <end position="154"/>
    </location>
</feature>
<feature type="region of interest" description="Disordered" evidence="1">
    <location>
        <begin position="446"/>
        <end position="465"/>
    </location>
</feature>
<accession>A0A1X0RYR7</accession>
<feature type="region of interest" description="Disordered" evidence="1">
    <location>
        <begin position="232"/>
        <end position="399"/>
    </location>
</feature>
<proteinExistence type="predicted"/>
<dbReference type="EMBL" id="KV921367">
    <property type="protein sequence ID" value="ORE17041.1"/>
    <property type="molecule type" value="Genomic_DNA"/>
</dbReference>
<organism evidence="2 3">
    <name type="scientific">Rhizopus microsporus</name>
    <dbReference type="NCBI Taxonomy" id="58291"/>
    <lineage>
        <taxon>Eukaryota</taxon>
        <taxon>Fungi</taxon>
        <taxon>Fungi incertae sedis</taxon>
        <taxon>Mucoromycota</taxon>
        <taxon>Mucoromycotina</taxon>
        <taxon>Mucoromycetes</taxon>
        <taxon>Mucorales</taxon>
        <taxon>Mucorineae</taxon>
        <taxon>Rhizopodaceae</taxon>
        <taxon>Rhizopus</taxon>
    </lineage>
</organism>
<feature type="compositionally biased region" description="Low complexity" evidence="1">
    <location>
        <begin position="353"/>
        <end position="368"/>
    </location>
</feature>
<name>A0A1X0RYR7_RHIZD</name>
<feature type="compositionally biased region" description="Basic and acidic residues" evidence="1">
    <location>
        <begin position="253"/>
        <end position="263"/>
    </location>
</feature>
<protein>
    <submittedName>
        <fullName evidence="2">Uncharacterized protein</fullName>
    </submittedName>
</protein>
<feature type="compositionally biased region" description="Acidic residues" evidence="1">
    <location>
        <begin position="130"/>
        <end position="141"/>
    </location>
</feature>
<sequence>MFKSKKKRQQKEQQKKEVIETSIPEINKYQLLDDIQLAHDFRSSVILPQLNKDLDAQLPQLNKDLDTQLPLMIKNEETSPPTSPTVDSSTYYEQIAAWRHQRNQRFSNGLFGGKHRGRPKITPKRSALSEQEEDHEEEEEKEKEQETLLYEPESEEENYFFQDFSEESSKNTKKKKRTIVHRVEDEPKKMFDLSSFAKDLHDNRLSVIQPRQSTIIMTEEDEKQLETLLQQRKQMGSSESLLVIRQPSPLPSIERKPSRHETIKEEEEEQIVPQLSNHHSAANSVSSTISTVSSHIIQEEDGMSEKIEIDDPVEINIDPSSSSSPPRPPTITPQQEIPSPIAPPSLPPPPIPSLAATAATTTTTTTTTKTQPDLDLKSSKSTSSIQSNIKRSTSTTSNTIIKTPLNRKKSVLQEEAKSPRKSISMDNLKAIDIKPVKSPSRSLFGSLRQVSRSKTTSSGGHSSAFKGLVRNMSTSHKPTHGGMSRAAMAVIQHEQQQEKEPKRATSRLISQLISKAARHRNSNTSTKIVNMNENNTNRAQVVRRTIIYVQPDSLHDLLKNGGEGTKIASSRVSDGSLSPDDETVRSKEYVTATKVVRQTSVRKRVVNNPEDDKKRWQLKSMDEHDLAVPAKEEYMEGLELREMSDGSVIWGIVKQQGNRKSFFAPDNMYVEEDELPPPIPKRSPKRQVLADNDTDIYYSNEITLPNLLKMMEQQETHPGDELSVDDQLDEMMRILTSQQ</sequence>
<feature type="compositionally biased region" description="Low complexity" evidence="1">
    <location>
        <begin position="276"/>
        <end position="296"/>
    </location>
</feature>
<dbReference type="OMA" id="WGVVKKQ"/>